<reference evidence="6" key="1">
    <citation type="submission" date="2025-08" db="UniProtKB">
        <authorList>
            <consortium name="RefSeq"/>
        </authorList>
    </citation>
    <scope>IDENTIFICATION</scope>
    <source>
        <tissue evidence="6">Sperm</tissue>
    </source>
</reference>
<dbReference type="GO" id="GO:0034587">
    <property type="term" value="P:piRNA processing"/>
    <property type="evidence" value="ECO:0007669"/>
    <property type="project" value="TreeGrafter"/>
</dbReference>
<dbReference type="SMART" id="SM00333">
    <property type="entry name" value="TUDOR"/>
    <property type="match status" value="2"/>
</dbReference>
<dbReference type="Gene3D" id="4.10.1000.10">
    <property type="entry name" value="Zinc finger, CCCH-type"/>
    <property type="match status" value="1"/>
</dbReference>
<accession>A0AAJ7SN82</accession>
<proteinExistence type="predicted"/>
<organism evidence="5 6">
    <name type="scientific">Petromyzon marinus</name>
    <name type="common">Sea lamprey</name>
    <dbReference type="NCBI Taxonomy" id="7757"/>
    <lineage>
        <taxon>Eukaryota</taxon>
        <taxon>Metazoa</taxon>
        <taxon>Chordata</taxon>
        <taxon>Craniata</taxon>
        <taxon>Vertebrata</taxon>
        <taxon>Cyclostomata</taxon>
        <taxon>Hyperoartia</taxon>
        <taxon>Petromyzontiformes</taxon>
        <taxon>Petromyzontidae</taxon>
        <taxon>Petromyzon</taxon>
    </lineage>
</organism>
<evidence type="ECO:0000313" key="6">
    <source>
        <dbReference type="RefSeq" id="XP_032802199.1"/>
    </source>
</evidence>
<gene>
    <name evidence="6" type="primary">LOC116938743</name>
</gene>
<dbReference type="InterPro" id="IPR002999">
    <property type="entry name" value="Tudor"/>
</dbReference>
<dbReference type="InterPro" id="IPR000571">
    <property type="entry name" value="Znf_CCCH"/>
</dbReference>
<dbReference type="PANTHER" id="PTHR22948:SF29">
    <property type="entry name" value="FI02030P-RELATED"/>
    <property type="match status" value="1"/>
</dbReference>
<feature type="domain" description="C3H1-type" evidence="3">
    <location>
        <begin position="1167"/>
        <end position="1194"/>
    </location>
</feature>
<keyword evidence="5" id="KW-1185">Reference proteome</keyword>
<feature type="compositionally biased region" description="Basic and acidic residues" evidence="2">
    <location>
        <begin position="1051"/>
        <end position="1060"/>
    </location>
</feature>
<feature type="domain" description="Tudor" evidence="4">
    <location>
        <begin position="333"/>
        <end position="407"/>
    </location>
</feature>
<evidence type="ECO:0000259" key="3">
    <source>
        <dbReference type="PROSITE" id="PS50103"/>
    </source>
</evidence>
<feature type="zinc finger region" description="C3H1-type" evidence="1">
    <location>
        <begin position="1167"/>
        <end position="1194"/>
    </location>
</feature>
<name>A0AAJ7SN82_PETMA</name>
<evidence type="ECO:0000313" key="5">
    <source>
        <dbReference type="Proteomes" id="UP001318040"/>
    </source>
</evidence>
<feature type="compositionally biased region" description="Basic and acidic residues" evidence="2">
    <location>
        <begin position="751"/>
        <end position="763"/>
    </location>
</feature>
<dbReference type="PROSITE" id="PS50103">
    <property type="entry name" value="ZF_C3H1"/>
    <property type="match status" value="1"/>
</dbReference>
<evidence type="ECO:0000259" key="4">
    <source>
        <dbReference type="PROSITE" id="PS50304"/>
    </source>
</evidence>
<dbReference type="GO" id="GO:0043186">
    <property type="term" value="C:P granule"/>
    <property type="evidence" value="ECO:0007669"/>
    <property type="project" value="TreeGrafter"/>
</dbReference>
<protein>
    <submittedName>
        <fullName evidence="6">Uncharacterized protein LOC116938743</fullName>
    </submittedName>
</protein>
<evidence type="ECO:0000256" key="2">
    <source>
        <dbReference type="SAM" id="MobiDB-lite"/>
    </source>
</evidence>
<feature type="compositionally biased region" description="Polar residues" evidence="2">
    <location>
        <begin position="732"/>
        <end position="749"/>
    </location>
</feature>
<dbReference type="PROSITE" id="PS50304">
    <property type="entry name" value="TUDOR"/>
    <property type="match status" value="2"/>
</dbReference>
<dbReference type="GO" id="GO:0030719">
    <property type="term" value="P:P granule organization"/>
    <property type="evidence" value="ECO:0007669"/>
    <property type="project" value="TreeGrafter"/>
</dbReference>
<sequence length="1458" mass="163812">MDSGGNAATALCRESDLEGMVQHVLSNLEQAEELQRAIVARLCNILQPVMDEVSLPMKELFRFRQQYPAIIQNLQRSSEIFKQILKWLDGQTEGSGASNPVKKKHKAFLKTANQCNEHSNVLIESNLSSDSIECTVSDYCETWDDNVVICKTISSKDKYDICPQSYVENSDANYGERGFATGSSSREMVFNDENGSMEFQSISGLESCKRNAVQHDSSDRYTSEIVKHQSIESNIDSSVTSECFDNAAASMEKLHLDRPGVLWEERSLLSNTQHRAEIQPLFLKDGFEMEVTVCYLVNPSFFYIQPCASQLHQMMEAFNWEIQQNEHLGGGIYPCVGLYVLAKYSEDDYWYRARIMNVTDMHNVSVLDIHPLNLEQLMVHVLFVDYGNRDRLPVSRIRHLKSEFCQLPQQSIRVSLAYVSPVEEVMWTKSQITWFAEQVKNKTFHALLHLSEGRTSVELYNAPKVNGKYKHGTSISDVMLCDGMASRNGLHGSSGLPQCHPTRTKVSHTFIKYLNHLQQSSRNSFMKEKCRRTIFSEKDEGQVPAGIPCQNDLEVEIKAKHLLMALKDEDRNNHYMPVSDPDATKAVRKSHNLEDSDPLTGNKPGGSSEVPNIKRGHHFNAERQASQDNADVANCYNFPAFNGNFKCVESTRPAPVGLDSEFSFKDPCSPRDSHLERGVADEHELAQDRKSTAKEFGLQSSESCMQVQQQSSGRVVTMDIHKSSIDGICQGGQHQAESATDTSPRSLSNPKRMDSEDTTRLSEDIDDKVAVELDQFLKQYTGGKEPSAAARAGRDTSVYPEVELVSPSQEYFLCALICVVSPREFYVHIKNGWASGMEQMFKDLQQTYSTSTENLELGGATEDLIGKSCCVCISPGQCWFRGLVTMINLQNEYSPEQVQVLLVDVGQADWFSRFEVKILLPKFEKYPAFAQRCSMFNIQPTEQNDSGRKWSQEALYHFAQLTSNKKSFMGKICNRNASTGLDVVLLERSETKFINVNELMVFSGYATYIVPPTTGNSSNSLETWSNTSFSRGLSKYNTCNSHRNLGEVRSKGATLDKKPTEGIQKVPDKSGTVMKHRRSVSPHTSHSGAERSMEGLSKTVTESERALVSHFNTEGAVQAGDEHAGDADDCRALDIWDPRAQDFLSKRNSYAVSPDDPGVAMTSHAASSSRELCRMWQRGVCPFGVACRFLHCSPMARDALMEGTVKVYCKPFNVQLPQEGSVVSLCITNIQDLCHFWACLTPEKVSHNTTMVTNEHSKGAVDAVVTHQYDLDTYKEMIADLQEHYSKYSFHEATTTLPALGELVVVRLNSNNQFYRARMCELHPAPFQVKVFLVDKGRMECVLESQVHAMKPEFLHVPFQALECNLHGVALTHEGTSDIAKSIFREMVLDRVLVARVESVSPLHVVFVTANVERDGRKQELNCWLVQQGWCQKVSWASERQVAMTSPRATLDYQWLPG</sequence>
<keyword evidence="1" id="KW-0862">Zinc</keyword>
<dbReference type="InterPro" id="IPR035437">
    <property type="entry name" value="SNase_OB-fold_sf"/>
</dbReference>
<dbReference type="GO" id="GO:0007283">
    <property type="term" value="P:spermatogenesis"/>
    <property type="evidence" value="ECO:0007669"/>
    <property type="project" value="TreeGrafter"/>
</dbReference>
<dbReference type="PANTHER" id="PTHR22948">
    <property type="entry name" value="TUDOR DOMAIN CONTAINING PROTEIN"/>
    <property type="match status" value="1"/>
</dbReference>
<dbReference type="GO" id="GO:0008270">
    <property type="term" value="F:zinc ion binding"/>
    <property type="evidence" value="ECO:0007669"/>
    <property type="project" value="UniProtKB-KW"/>
</dbReference>
<dbReference type="Proteomes" id="UP001318040">
    <property type="component" value="Chromosome 4"/>
</dbReference>
<dbReference type="RefSeq" id="XP_032802199.1">
    <property type="nucleotide sequence ID" value="XM_032946308.1"/>
</dbReference>
<dbReference type="SUPFAM" id="SSF63748">
    <property type="entry name" value="Tudor/PWWP/MBT"/>
    <property type="match status" value="3"/>
</dbReference>
<evidence type="ECO:0000256" key="1">
    <source>
        <dbReference type="PROSITE-ProRule" id="PRU00723"/>
    </source>
</evidence>
<dbReference type="Pfam" id="PF00567">
    <property type="entry name" value="TUDOR"/>
    <property type="match status" value="4"/>
</dbReference>
<dbReference type="KEGG" id="pmrn:116938743"/>
<dbReference type="Gene3D" id="2.40.50.90">
    <property type="match status" value="3"/>
</dbReference>
<feature type="region of interest" description="Disordered" evidence="2">
    <location>
        <begin position="1051"/>
        <end position="1103"/>
    </location>
</feature>
<dbReference type="FunFam" id="2.30.30.140:FF:000018">
    <property type="entry name" value="Serine/threonine-protein kinase 31"/>
    <property type="match status" value="1"/>
</dbReference>
<dbReference type="Gene3D" id="2.30.30.140">
    <property type="match status" value="3"/>
</dbReference>
<dbReference type="Pfam" id="PF00642">
    <property type="entry name" value="zf-CCCH"/>
    <property type="match status" value="1"/>
</dbReference>
<dbReference type="InterPro" id="IPR050621">
    <property type="entry name" value="Tudor_domain_containing"/>
</dbReference>
<keyword evidence="1" id="KW-0863">Zinc-finger</keyword>
<feature type="region of interest" description="Disordered" evidence="2">
    <location>
        <begin position="573"/>
        <end position="613"/>
    </location>
</feature>
<keyword evidence="1" id="KW-0479">Metal-binding</keyword>
<feature type="region of interest" description="Disordered" evidence="2">
    <location>
        <begin position="727"/>
        <end position="763"/>
    </location>
</feature>
<dbReference type="SMART" id="SM00356">
    <property type="entry name" value="ZnF_C3H1"/>
    <property type="match status" value="1"/>
</dbReference>
<feature type="domain" description="Tudor" evidence="4">
    <location>
        <begin position="1297"/>
        <end position="1357"/>
    </location>
</feature>